<reference evidence="2" key="1">
    <citation type="submission" date="2018-04" db="EMBL/GenBank/DDBJ databases">
        <title>Whole genome sequencing of Hypsizygus marmoreus.</title>
        <authorList>
            <person name="Choi I.-G."/>
            <person name="Min B."/>
            <person name="Kim J.-G."/>
            <person name="Kim S."/>
            <person name="Oh Y.-L."/>
            <person name="Kong W.-S."/>
            <person name="Park H."/>
            <person name="Jeong J."/>
            <person name="Song E.-S."/>
        </authorList>
    </citation>
    <scope>NUCLEOTIDE SEQUENCE [LARGE SCALE GENOMIC DNA]</scope>
    <source>
        <strain evidence="2">51987-8</strain>
    </source>
</reference>
<proteinExistence type="predicted"/>
<evidence type="ECO:0000313" key="2">
    <source>
        <dbReference type="EMBL" id="RDB17592.1"/>
    </source>
</evidence>
<organism evidence="2 3">
    <name type="scientific">Hypsizygus marmoreus</name>
    <name type="common">White beech mushroom</name>
    <name type="synonym">Agaricus marmoreus</name>
    <dbReference type="NCBI Taxonomy" id="39966"/>
    <lineage>
        <taxon>Eukaryota</taxon>
        <taxon>Fungi</taxon>
        <taxon>Dikarya</taxon>
        <taxon>Basidiomycota</taxon>
        <taxon>Agaricomycotina</taxon>
        <taxon>Agaricomycetes</taxon>
        <taxon>Agaricomycetidae</taxon>
        <taxon>Agaricales</taxon>
        <taxon>Tricholomatineae</taxon>
        <taxon>Lyophyllaceae</taxon>
        <taxon>Hypsizygus</taxon>
    </lineage>
</organism>
<feature type="transmembrane region" description="Helical" evidence="1">
    <location>
        <begin position="54"/>
        <end position="74"/>
    </location>
</feature>
<keyword evidence="3" id="KW-1185">Reference proteome</keyword>
<dbReference type="EMBL" id="LUEZ02000110">
    <property type="protein sequence ID" value="RDB17592.1"/>
    <property type="molecule type" value="Genomic_DNA"/>
</dbReference>
<accession>A0A369J851</accession>
<comment type="caution">
    <text evidence="2">The sequence shown here is derived from an EMBL/GenBank/DDBJ whole genome shotgun (WGS) entry which is preliminary data.</text>
</comment>
<gene>
    <name evidence="2" type="ORF">Hypma_001124</name>
</gene>
<dbReference type="AlphaFoldDB" id="A0A369J851"/>
<keyword evidence="1" id="KW-1133">Transmembrane helix</keyword>
<dbReference type="STRING" id="39966.A0A369J851"/>
<dbReference type="Proteomes" id="UP000076154">
    <property type="component" value="Unassembled WGS sequence"/>
</dbReference>
<name>A0A369J851_HYPMA</name>
<evidence type="ECO:0000256" key="1">
    <source>
        <dbReference type="SAM" id="Phobius"/>
    </source>
</evidence>
<keyword evidence="1" id="KW-0812">Transmembrane</keyword>
<feature type="transmembrane region" description="Helical" evidence="1">
    <location>
        <begin position="20"/>
        <end position="42"/>
    </location>
</feature>
<protein>
    <submittedName>
        <fullName evidence="2">Uncharacterized protein</fullName>
    </submittedName>
</protein>
<evidence type="ECO:0000313" key="3">
    <source>
        <dbReference type="Proteomes" id="UP000076154"/>
    </source>
</evidence>
<keyword evidence="1" id="KW-0472">Membrane</keyword>
<dbReference type="OrthoDB" id="440755at2759"/>
<dbReference type="InParanoid" id="A0A369J851"/>
<sequence>MLRSPLFKPGIDINDSTALIGAILNANLQIGSSIAFAIVTAITIRSTPDPSIFAGYRAAWWFIIALAGFEAILAR</sequence>